<feature type="region of interest" description="Disordered" evidence="7">
    <location>
        <begin position="925"/>
        <end position="954"/>
    </location>
</feature>
<dbReference type="PANTHER" id="PTHR17039:SF0">
    <property type="entry name" value="U3 SMALL NUCLEOLAR RIBONUCLEOPROTEIN PROTEIN MPP10"/>
    <property type="match status" value="1"/>
</dbReference>
<gene>
    <name evidence="8" type="ORF">HJC23_010782</name>
</gene>
<feature type="region of interest" description="Disordered" evidence="7">
    <location>
        <begin position="697"/>
        <end position="716"/>
    </location>
</feature>
<evidence type="ECO:0000256" key="5">
    <source>
        <dbReference type="ARBA" id="ARBA00023274"/>
    </source>
</evidence>
<evidence type="ECO:0000256" key="1">
    <source>
        <dbReference type="ARBA" id="ARBA00004604"/>
    </source>
</evidence>
<dbReference type="GO" id="GO:1990904">
    <property type="term" value="C:ribonucleoprotein complex"/>
    <property type="evidence" value="ECO:0007669"/>
    <property type="project" value="UniProtKB-KW"/>
</dbReference>
<comment type="caution">
    <text evidence="8">The sequence shown here is derived from an EMBL/GenBank/DDBJ whole genome shotgun (WGS) entry which is preliminary data.</text>
</comment>
<feature type="non-terminal residue" evidence="8">
    <location>
        <position position="1"/>
    </location>
</feature>
<keyword evidence="9" id="KW-1185">Reference proteome</keyword>
<feature type="compositionally biased region" description="Acidic residues" evidence="7">
    <location>
        <begin position="275"/>
        <end position="296"/>
    </location>
</feature>
<evidence type="ECO:0000256" key="3">
    <source>
        <dbReference type="ARBA" id="ARBA00022552"/>
    </source>
</evidence>
<feature type="compositionally biased region" description="Acidic residues" evidence="7">
    <location>
        <begin position="341"/>
        <end position="353"/>
    </location>
</feature>
<feature type="compositionally biased region" description="Basic and acidic residues" evidence="7">
    <location>
        <begin position="557"/>
        <end position="570"/>
    </location>
</feature>
<organism evidence="8 9">
    <name type="scientific">Cyclotella cryptica</name>
    <dbReference type="NCBI Taxonomy" id="29204"/>
    <lineage>
        <taxon>Eukaryota</taxon>
        <taxon>Sar</taxon>
        <taxon>Stramenopiles</taxon>
        <taxon>Ochrophyta</taxon>
        <taxon>Bacillariophyta</taxon>
        <taxon>Coscinodiscophyceae</taxon>
        <taxon>Thalassiosirophycidae</taxon>
        <taxon>Stephanodiscales</taxon>
        <taxon>Stephanodiscaceae</taxon>
        <taxon>Cyclotella</taxon>
    </lineage>
</organism>
<evidence type="ECO:0000256" key="7">
    <source>
        <dbReference type="SAM" id="MobiDB-lite"/>
    </source>
</evidence>
<dbReference type="PANTHER" id="PTHR17039">
    <property type="entry name" value="U3 SMALL NUCLEOLAR RIBONUCLEOPROTEIN PROTEIN MPP10"/>
    <property type="match status" value="1"/>
</dbReference>
<feature type="compositionally biased region" description="Basic and acidic residues" evidence="7">
    <location>
        <begin position="367"/>
        <end position="380"/>
    </location>
</feature>
<feature type="compositionally biased region" description="Basic residues" evidence="7">
    <location>
        <begin position="429"/>
        <end position="440"/>
    </location>
</feature>
<keyword evidence="4" id="KW-0539">Nucleus</keyword>
<reference evidence="8 9" key="1">
    <citation type="journal article" date="2020" name="G3 (Bethesda)">
        <title>Improved Reference Genome for Cyclotella cryptica CCMP332, a Model for Cell Wall Morphogenesis, Salinity Adaptation, and Lipid Production in Diatoms (Bacillariophyta).</title>
        <authorList>
            <person name="Roberts W.R."/>
            <person name="Downey K.M."/>
            <person name="Ruck E.C."/>
            <person name="Traller J.C."/>
            <person name="Alverson A.J."/>
        </authorList>
    </citation>
    <scope>NUCLEOTIDE SEQUENCE [LARGE SCALE GENOMIC DNA]</scope>
    <source>
        <strain evidence="8 9">CCMP332</strain>
    </source>
</reference>
<keyword evidence="2" id="KW-0690">Ribosome biogenesis</keyword>
<accession>A0ABD3PVA6</accession>
<feature type="compositionally biased region" description="Acidic residues" evidence="7">
    <location>
        <begin position="395"/>
        <end position="405"/>
    </location>
</feature>
<dbReference type="GO" id="GO:0005730">
    <property type="term" value="C:nucleolus"/>
    <property type="evidence" value="ECO:0007669"/>
    <property type="project" value="UniProtKB-SubCell"/>
</dbReference>
<dbReference type="AlphaFoldDB" id="A0ABD3PVA6"/>
<dbReference type="GO" id="GO:0006364">
    <property type="term" value="P:rRNA processing"/>
    <property type="evidence" value="ECO:0007669"/>
    <property type="project" value="UniProtKB-KW"/>
</dbReference>
<evidence type="ECO:0000256" key="2">
    <source>
        <dbReference type="ARBA" id="ARBA00022517"/>
    </source>
</evidence>
<evidence type="ECO:0000256" key="4">
    <source>
        <dbReference type="ARBA" id="ARBA00023242"/>
    </source>
</evidence>
<name>A0ABD3PVA6_9STRA</name>
<feature type="region of interest" description="Disordered" evidence="7">
    <location>
        <begin position="38"/>
        <end position="87"/>
    </location>
</feature>
<keyword evidence="3" id="KW-0698">rRNA processing</keyword>
<feature type="compositionally biased region" description="Acidic residues" evidence="7">
    <location>
        <begin position="304"/>
        <end position="323"/>
    </location>
</feature>
<feature type="region of interest" description="Disordered" evidence="7">
    <location>
        <begin position="493"/>
        <end position="617"/>
    </location>
</feature>
<dbReference type="Proteomes" id="UP001516023">
    <property type="component" value="Unassembled WGS sequence"/>
</dbReference>
<dbReference type="InterPro" id="IPR012173">
    <property type="entry name" value="Mpp10"/>
</dbReference>
<evidence type="ECO:0000313" key="9">
    <source>
        <dbReference type="Proteomes" id="UP001516023"/>
    </source>
</evidence>
<feature type="compositionally biased region" description="Acidic residues" evidence="7">
    <location>
        <begin position="497"/>
        <end position="511"/>
    </location>
</feature>
<evidence type="ECO:0000313" key="8">
    <source>
        <dbReference type="EMBL" id="KAL3791922.1"/>
    </source>
</evidence>
<comment type="similarity">
    <text evidence="6">Belongs to the MPP10 family.</text>
</comment>
<protein>
    <submittedName>
        <fullName evidence="8">Uncharacterized protein</fullName>
    </submittedName>
</protein>
<feature type="region of interest" description="Disordered" evidence="7">
    <location>
        <begin position="629"/>
        <end position="663"/>
    </location>
</feature>
<feature type="compositionally biased region" description="Basic and acidic residues" evidence="7">
    <location>
        <begin position="629"/>
        <end position="645"/>
    </location>
</feature>
<feature type="region of interest" description="Disordered" evidence="7">
    <location>
        <begin position="393"/>
        <end position="474"/>
    </location>
</feature>
<sequence length="954" mass="106738">TTHHTPPIKLSFPDLLTTHQSIVIKRLCTSTKARIMARRTKKTDAANATSAPTSDAADKQPQAANPTADDTDEETPESDITPPDIWSKTQDTISTKLLPLISQQEELFSLLLLAKGDAVNDSSKVQLVDVCQQLFRFLEYLAELQDRLKSNHKKKEGSDDGTLSTRQWIVTRRLTFDEEDHKNQKESLPCSLSGLHSLYTGMETPQHEATDNTPGSSNLVDIETIWGQVDLQNNALLPRLRKLIKKLAKSSPQDAGGGEVASNEIRLLDMSAMESNDENSDDASGSEENDDGDSVDEGSAASNLDEEEGDQSHESDEEDELDDDARRIRERMKKAMADMGESGDDFSEDEEDEVTSKSEQLKAITAKAKEMEESIIDPTRDEMRDGFFDLHEMEAFADEEEEYLPDEAYGAETDDQEGFDDSDGEVNGKKKKKNKKKVLPHIRDRLGESDSDSDENSEDEDGDDELTKRFKPNTVRRKKYRADDEVEALYELYNDKQDDEYDGSDVEEESAVENMTAVDIFGKPDEKLIQSYKSKHPAGTAKSLDKGGEDFDETDSWDDHGFGEDGADWKDDGDEDDGVGPEESEEEEEPDDDEEASDGNRPDKLSSHALQSKKLEQYTLRIEEEMMAEKPWKMRGETRGTDRPADSLLDSTPEFEVAFKPPPIITAEHTASIEEMIKKRIIEEDWDDVVPRELPDIGLHKRGGGEPPEVSQEKSKLGLGELYEREYLKKTTGFDRDAHEKETEEGAAEEEMKKLFANLCSKLDALSNYHFAPRPVADEADINKQDVPAIAMEEVLPLHVSTSRGIAPEEVYAGGKGRASVLKGESELDQAERNRIRNAKKSARRKVRKQKLADEKLISKLQPGLGLNNPYEKRKLREELQMARASGKVVVASESKALQDEGAAGKEYQTSTKFFQKMQQNVESMIRGDVDDGGRSKKRRKGLDGGQVSSAYKL</sequence>
<feature type="compositionally biased region" description="Acidic residues" evidence="7">
    <location>
        <begin position="571"/>
        <end position="597"/>
    </location>
</feature>
<comment type="subcellular location">
    <subcellularLocation>
        <location evidence="1">Nucleus</location>
        <location evidence="1">Nucleolus</location>
    </subcellularLocation>
</comment>
<feature type="compositionally biased region" description="Basic and acidic residues" evidence="7">
    <location>
        <begin position="926"/>
        <end position="935"/>
    </location>
</feature>
<dbReference type="Pfam" id="PF04006">
    <property type="entry name" value="Mpp10"/>
    <property type="match status" value="1"/>
</dbReference>
<proteinExistence type="inferred from homology"/>
<feature type="compositionally biased region" description="Acidic residues" evidence="7">
    <location>
        <begin position="449"/>
        <end position="464"/>
    </location>
</feature>
<feature type="compositionally biased region" description="Acidic residues" evidence="7">
    <location>
        <begin position="412"/>
        <end position="424"/>
    </location>
</feature>
<dbReference type="EMBL" id="JABMIG020000108">
    <property type="protein sequence ID" value="KAL3791922.1"/>
    <property type="molecule type" value="Genomic_DNA"/>
</dbReference>
<feature type="region of interest" description="Disordered" evidence="7">
    <location>
        <begin position="274"/>
        <end position="380"/>
    </location>
</feature>
<evidence type="ECO:0000256" key="6">
    <source>
        <dbReference type="ARBA" id="ARBA00029455"/>
    </source>
</evidence>
<keyword evidence="5" id="KW-0687">Ribonucleoprotein</keyword>